<keyword evidence="1" id="KW-0732">Signal</keyword>
<feature type="chain" id="PRO_5010018686" evidence="1">
    <location>
        <begin position="19"/>
        <end position="313"/>
    </location>
</feature>
<organism evidence="2 4">
    <name type="scientific">Gibberella zeae (strain ATCC MYA-4620 / CBS 123657 / FGSC 9075 / NRRL 31084 / PH-1)</name>
    <name type="common">Wheat head blight fungus</name>
    <name type="synonym">Fusarium graminearum</name>
    <dbReference type="NCBI Taxonomy" id="229533"/>
    <lineage>
        <taxon>Eukaryota</taxon>
        <taxon>Fungi</taxon>
        <taxon>Dikarya</taxon>
        <taxon>Ascomycota</taxon>
        <taxon>Pezizomycotina</taxon>
        <taxon>Sordariomycetes</taxon>
        <taxon>Hypocreomycetidae</taxon>
        <taxon>Hypocreales</taxon>
        <taxon>Nectriaceae</taxon>
        <taxon>Fusarium</taxon>
    </lineage>
</organism>
<evidence type="ECO:0000313" key="2">
    <source>
        <dbReference type="EMBL" id="CEF78400.1"/>
    </source>
</evidence>
<accession>A0A098DIV6</accession>
<dbReference type="VEuPathDB" id="FungiDB:FGRAMPH1_01G13193"/>
<reference evidence="3 4" key="2">
    <citation type="journal article" date="2010" name="Nature">
        <title>Comparative genomics reveals mobile pathogenicity chromosomes in Fusarium.</title>
        <authorList>
            <person name="Ma L.J."/>
            <person name="van der Does H.C."/>
            <person name="Borkovich K.A."/>
            <person name="Coleman J.J."/>
            <person name="Daboussi M.J."/>
            <person name="Di Pietro A."/>
            <person name="Dufresne M."/>
            <person name="Freitag M."/>
            <person name="Grabherr M."/>
            <person name="Henrissat B."/>
            <person name="Houterman P.M."/>
            <person name="Kang S."/>
            <person name="Shim W.B."/>
            <person name="Woloshuk C."/>
            <person name="Xie X."/>
            <person name="Xu J.R."/>
            <person name="Antoniw J."/>
            <person name="Baker S.E."/>
            <person name="Bluhm B.H."/>
            <person name="Breakspear A."/>
            <person name="Brown D.W."/>
            <person name="Butchko R.A."/>
            <person name="Chapman S."/>
            <person name="Coulson R."/>
            <person name="Coutinho P.M."/>
            <person name="Danchin E.G."/>
            <person name="Diener A."/>
            <person name="Gale L.R."/>
            <person name="Gardiner D.M."/>
            <person name="Goff S."/>
            <person name="Hammond-Kosack K.E."/>
            <person name="Hilburn K."/>
            <person name="Hua-Van A."/>
            <person name="Jonkers W."/>
            <person name="Kazan K."/>
            <person name="Kodira C.D."/>
            <person name="Koehrsen M."/>
            <person name="Kumar L."/>
            <person name="Lee Y.H."/>
            <person name="Li L."/>
            <person name="Manners J.M."/>
            <person name="Miranda-Saavedra D."/>
            <person name="Mukherjee M."/>
            <person name="Park G."/>
            <person name="Park J."/>
            <person name="Park S.Y."/>
            <person name="Proctor R.H."/>
            <person name="Regev A."/>
            <person name="Ruiz-Roldan M.C."/>
            <person name="Sain D."/>
            <person name="Sakthikumar S."/>
            <person name="Sykes S."/>
            <person name="Schwartz D.C."/>
            <person name="Turgeon B.G."/>
            <person name="Wapinski I."/>
            <person name="Yoder O."/>
            <person name="Young S."/>
            <person name="Zeng Q."/>
            <person name="Zhou S."/>
            <person name="Galagan J."/>
            <person name="Cuomo C.A."/>
            <person name="Kistler H.C."/>
            <person name="Rep M."/>
        </authorList>
    </citation>
    <scope>GENOME REANNOTATION</scope>
    <source>
        <strain evidence="4">ATCC MYA-4620 / CBS 123657 / FGSC 9075 / NRRL 31084 / PH-1</strain>
        <strain evidence="3">PH-1 / ATCC MYA-4620 / FGSC 9075 / NRRL 31084</strain>
    </source>
</reference>
<protein>
    <submittedName>
        <fullName evidence="2">Chromosome 2, complete genome</fullName>
    </submittedName>
</protein>
<reference evidence="3" key="4">
    <citation type="submission" date="2017-01" db="UniProtKB">
        <authorList>
            <consortium name="EnsemblFungi"/>
        </authorList>
    </citation>
    <scope>IDENTIFICATION</scope>
    <source>
        <strain evidence="3">PH-1 / ATCC MYA-4620 / FGSC 9075 / NRRL 31084</strain>
    </source>
</reference>
<dbReference type="AlphaFoldDB" id="A0A098DIV6"/>
<proteinExistence type="predicted"/>
<dbReference type="EMBL" id="HG970333">
    <property type="protein sequence ID" value="CEF78400.1"/>
    <property type="molecule type" value="Genomic_DNA"/>
</dbReference>
<feature type="signal peptide" evidence="1">
    <location>
        <begin position="1"/>
        <end position="18"/>
    </location>
</feature>
<reference evidence="3 4" key="1">
    <citation type="journal article" date="2007" name="Science">
        <title>The Fusarium graminearum genome reveals a link between localized polymorphism and pathogen specialization.</title>
        <authorList>
            <person name="Cuomo C.A."/>
            <person name="Gueldener U."/>
            <person name="Xu J.-R."/>
            <person name="Trail F."/>
            <person name="Turgeon B.G."/>
            <person name="Di Pietro A."/>
            <person name="Walton J.D."/>
            <person name="Ma L.-J."/>
            <person name="Baker S.E."/>
            <person name="Rep M."/>
            <person name="Adam G."/>
            <person name="Antoniw J."/>
            <person name="Baldwin T."/>
            <person name="Calvo S.E."/>
            <person name="Chang Y.-L."/>
            <person name="DeCaprio D."/>
            <person name="Gale L.R."/>
            <person name="Gnerre S."/>
            <person name="Goswami R.S."/>
            <person name="Hammond-Kosack K."/>
            <person name="Harris L.J."/>
            <person name="Hilburn K."/>
            <person name="Kennell J.C."/>
            <person name="Kroken S."/>
            <person name="Magnuson J.K."/>
            <person name="Mannhaupt G."/>
            <person name="Mauceli E.W."/>
            <person name="Mewes H.-W."/>
            <person name="Mitterbauer R."/>
            <person name="Muehlbauer G."/>
            <person name="Muensterkoetter M."/>
            <person name="Nelson D."/>
            <person name="O'Donnell K."/>
            <person name="Ouellet T."/>
            <person name="Qi W."/>
            <person name="Quesneville H."/>
            <person name="Roncero M.I.G."/>
            <person name="Seong K.-Y."/>
            <person name="Tetko I.V."/>
            <person name="Urban M."/>
            <person name="Waalwijk C."/>
            <person name="Ward T.J."/>
            <person name="Yao J."/>
            <person name="Birren B.W."/>
            <person name="Kistler H.C."/>
        </authorList>
    </citation>
    <scope>NUCLEOTIDE SEQUENCE [LARGE SCALE GENOMIC DNA]</scope>
    <source>
        <strain evidence="4">ATCC MYA-4620 / CBS 123657 / FGSC 9075 / NRRL 31084 / PH-1</strain>
        <strain evidence="3">PH-1 / ATCC MYA-4620 / FGSC 9075 / NRRL 31084</strain>
    </source>
</reference>
<accession>A0A0E0S4H5</accession>
<sequence>MRFFQLAGTLALASPVLGKLDKPVLCPGVDFAHIDDDLFEALPQTPHTVTKWPWGKLPKQCKKLAAQENLDPYNMTVYDVLYEDCPQPWVICHHHLSQNRIESIADNFGRVPIGLRNFIRIQFAAPPLNGTLMGACTTFPRGDVAIYGNTTKRLQDWVHEAIHGADYYLGHKLYGKMFTDTALFTNEFNKDEFVSDDYAKLSLREAFAQMGVLTTIEKFLPGRMASFQPNWYLLSHQHAAVSTFLKDVLTLDGTCDRVEKDYDIVCMGPEAGCESPPSAKLRRRDNDLKAKYETKVPDGRSFDSCEGQYDQVY</sequence>
<reference evidence="2 4" key="3">
    <citation type="journal article" date="2015" name="BMC Genomics">
        <title>The completed genome sequence of the pathogenic ascomycete fungus Fusarium graminearum.</title>
        <authorList>
            <person name="King R."/>
            <person name="Urban M."/>
            <person name="Hammond-Kosack M.C."/>
            <person name="Hassani-Pak K."/>
            <person name="Hammond-Kosack K.E."/>
        </authorList>
    </citation>
    <scope>NUCLEOTIDE SEQUENCE [LARGE SCALE GENOMIC DNA]</scope>
    <source>
        <strain evidence="4">ATCC MYA-4620 / CBS 123657 / FGSC 9075 / NRRL 31084 / PH-1</strain>
        <strain evidence="2">PH-1</strain>
    </source>
</reference>
<dbReference type="EnsemblFungi" id="CEF78400">
    <property type="protein sequence ID" value="CEF78400"/>
    <property type="gene ID" value="FGRRES_16243"/>
</dbReference>
<dbReference type="InParanoid" id="A0A098DIV6"/>
<dbReference type="Proteomes" id="UP000070720">
    <property type="component" value="Chromosome 2"/>
</dbReference>
<name>A0A098DIV6_GIBZE</name>
<evidence type="ECO:0000313" key="4">
    <source>
        <dbReference type="Proteomes" id="UP000070720"/>
    </source>
</evidence>
<keyword evidence="4" id="KW-1185">Reference proteome</keyword>
<dbReference type="eggNOG" id="ENOG502RMXT">
    <property type="taxonomic scope" value="Eukaryota"/>
</dbReference>
<evidence type="ECO:0000313" key="3">
    <source>
        <dbReference type="EnsemblFungi" id="CEF78400"/>
    </source>
</evidence>
<evidence type="ECO:0000256" key="1">
    <source>
        <dbReference type="SAM" id="SignalP"/>
    </source>
</evidence>
<gene>
    <name evidence="3" type="primary">FG03572.1</name>
    <name evidence="2" type="ORF">FGRAMPH1_01T13193</name>
</gene>